<evidence type="ECO:0000256" key="8">
    <source>
        <dbReference type="SAM" id="Phobius"/>
    </source>
</evidence>
<feature type="domain" description="Type II secretion system protein GspF" evidence="9">
    <location>
        <begin position="272"/>
        <end position="394"/>
    </location>
</feature>
<dbReference type="InterPro" id="IPR003004">
    <property type="entry name" value="GspF/PilC"/>
</dbReference>
<dbReference type="InterPro" id="IPR042094">
    <property type="entry name" value="T2SS_GspF_sf"/>
</dbReference>
<comment type="similarity">
    <text evidence="2">Belongs to the GSP F family.</text>
</comment>
<evidence type="ECO:0000259" key="9">
    <source>
        <dbReference type="Pfam" id="PF00482"/>
    </source>
</evidence>
<proteinExistence type="inferred from homology"/>
<evidence type="ECO:0000256" key="4">
    <source>
        <dbReference type="ARBA" id="ARBA00022519"/>
    </source>
</evidence>
<evidence type="ECO:0000256" key="1">
    <source>
        <dbReference type="ARBA" id="ARBA00004429"/>
    </source>
</evidence>
<name>A0A0G0AFU1_9BACT</name>
<dbReference type="Proteomes" id="UP000034488">
    <property type="component" value="Unassembled WGS sequence"/>
</dbReference>
<reference evidence="10 11" key="1">
    <citation type="journal article" date="2015" name="Nature">
        <title>rRNA introns, odd ribosomes, and small enigmatic genomes across a large radiation of phyla.</title>
        <authorList>
            <person name="Brown C.T."/>
            <person name="Hug L.A."/>
            <person name="Thomas B.C."/>
            <person name="Sharon I."/>
            <person name="Castelle C.J."/>
            <person name="Singh A."/>
            <person name="Wilkins M.J."/>
            <person name="Williams K.H."/>
            <person name="Banfield J.F."/>
        </authorList>
    </citation>
    <scope>NUCLEOTIDE SEQUENCE [LARGE SCALE GENOMIC DNA]</scope>
</reference>
<feature type="transmembrane region" description="Helical" evidence="8">
    <location>
        <begin position="168"/>
        <end position="191"/>
    </location>
</feature>
<evidence type="ECO:0000256" key="3">
    <source>
        <dbReference type="ARBA" id="ARBA00022475"/>
    </source>
</evidence>
<comment type="subcellular location">
    <subcellularLocation>
        <location evidence="1">Cell inner membrane</location>
        <topology evidence="1">Multi-pass membrane protein</topology>
    </subcellularLocation>
</comment>
<keyword evidence="4" id="KW-0997">Cell inner membrane</keyword>
<organism evidence="10 11">
    <name type="scientific">candidate division WS6 bacterium GW2011_GWB1_33_6</name>
    <dbReference type="NCBI Taxonomy" id="1619088"/>
    <lineage>
        <taxon>Bacteria</taxon>
        <taxon>Candidatus Dojkabacteria</taxon>
    </lineage>
</organism>
<protein>
    <submittedName>
        <fullName evidence="10">Type II secretion system F domain protein</fullName>
    </submittedName>
</protein>
<evidence type="ECO:0000313" key="10">
    <source>
        <dbReference type="EMBL" id="KKP55468.1"/>
    </source>
</evidence>
<evidence type="ECO:0000256" key="2">
    <source>
        <dbReference type="ARBA" id="ARBA00005745"/>
    </source>
</evidence>
<dbReference type="AlphaFoldDB" id="A0A0G0AFU1"/>
<dbReference type="InterPro" id="IPR018076">
    <property type="entry name" value="T2SS_GspF_dom"/>
</dbReference>
<feature type="domain" description="Type II secretion system protein GspF" evidence="9">
    <location>
        <begin position="69"/>
        <end position="192"/>
    </location>
</feature>
<dbReference type="FunFam" id="1.20.81.30:FF:000001">
    <property type="entry name" value="Type II secretion system protein F"/>
    <property type="match status" value="2"/>
</dbReference>
<feature type="transmembrane region" description="Helical" evidence="8">
    <location>
        <begin position="222"/>
        <end position="240"/>
    </location>
</feature>
<keyword evidence="7 8" id="KW-0472">Membrane</keyword>
<dbReference type="PRINTS" id="PR00812">
    <property type="entry name" value="BCTERIALGSPF"/>
</dbReference>
<comment type="caution">
    <text evidence="10">The sequence shown here is derived from an EMBL/GenBank/DDBJ whole genome shotgun (WGS) entry which is preliminary data.</text>
</comment>
<evidence type="ECO:0000256" key="5">
    <source>
        <dbReference type="ARBA" id="ARBA00022692"/>
    </source>
</evidence>
<dbReference type="PANTHER" id="PTHR30012">
    <property type="entry name" value="GENERAL SECRETION PATHWAY PROTEIN"/>
    <property type="match status" value="1"/>
</dbReference>
<dbReference type="Pfam" id="PF00482">
    <property type="entry name" value="T2SSF"/>
    <property type="match status" value="2"/>
</dbReference>
<keyword evidence="3" id="KW-1003">Cell membrane</keyword>
<evidence type="ECO:0000256" key="7">
    <source>
        <dbReference type="ARBA" id="ARBA00023136"/>
    </source>
</evidence>
<gene>
    <name evidence="10" type="ORF">UR47_C0001G0029</name>
</gene>
<dbReference type="EMBL" id="LBPI01000001">
    <property type="protein sequence ID" value="KKP55468.1"/>
    <property type="molecule type" value="Genomic_DNA"/>
</dbReference>
<feature type="transmembrane region" description="Helical" evidence="8">
    <location>
        <begin position="375"/>
        <end position="395"/>
    </location>
</feature>
<dbReference type="GO" id="GO:0015628">
    <property type="term" value="P:protein secretion by the type II secretion system"/>
    <property type="evidence" value="ECO:0007669"/>
    <property type="project" value="TreeGrafter"/>
</dbReference>
<accession>A0A0G0AFU1</accession>
<dbReference type="Gene3D" id="1.20.81.30">
    <property type="entry name" value="Type II secretion system (T2SS), domain F"/>
    <property type="match status" value="2"/>
</dbReference>
<keyword evidence="5 8" id="KW-0812">Transmembrane</keyword>
<evidence type="ECO:0000313" key="11">
    <source>
        <dbReference type="Proteomes" id="UP000034488"/>
    </source>
</evidence>
<dbReference type="PANTHER" id="PTHR30012:SF0">
    <property type="entry name" value="TYPE II SECRETION SYSTEM PROTEIN F-RELATED"/>
    <property type="match status" value="1"/>
</dbReference>
<evidence type="ECO:0000256" key="6">
    <source>
        <dbReference type="ARBA" id="ARBA00022989"/>
    </source>
</evidence>
<sequence length="413" mass="45559">MNKFQYSARDNKGKEIKGKMEARDAQAVAEILQDKGYIVVKIKEEVGINFEELGQLNIGGVPMKEKVVFMRQLSTMVSAGLPLTRGLQIMEQQVANPMFKRVITQVKTSVEAGKTLADSFRLADEVFDDVTINLIEAGESSGNLDVVLAKLAVELEESKKLGDKMKSAMIYPIIILFVIVTVIILLLVVLVPTMAEIYTDFGAELPFTTQMLIDMSNFFLKYWWAMFVIVLSLVIGYKVYKDTPKGKRNLDKIALKIPIAGPIISKMQIAQFTRLLGLLMGSGMSIIKSLELTAASLSNEMFKEVILASKDDVEKGGSLALPIARSEYYPLLVSSMIAVGEETGELDSVLNKVAEYYKDEVDVATSNLSAALEPIFLIIMGLMIAFIALAVYSPMFQLGEVMGMVIDIVTLFV</sequence>
<dbReference type="GO" id="GO:0005886">
    <property type="term" value="C:plasma membrane"/>
    <property type="evidence" value="ECO:0007669"/>
    <property type="project" value="UniProtKB-SubCell"/>
</dbReference>
<keyword evidence="6 8" id="KW-1133">Transmembrane helix</keyword>